<evidence type="ECO:0000313" key="4">
    <source>
        <dbReference type="Proteomes" id="UP000009046"/>
    </source>
</evidence>
<feature type="compositionally biased region" description="Polar residues" evidence="1">
    <location>
        <begin position="366"/>
        <end position="382"/>
    </location>
</feature>
<feature type="compositionally biased region" description="Acidic residues" evidence="1">
    <location>
        <begin position="157"/>
        <end position="166"/>
    </location>
</feature>
<feature type="region of interest" description="Disordered" evidence="1">
    <location>
        <begin position="605"/>
        <end position="624"/>
    </location>
</feature>
<evidence type="ECO:0000313" key="3">
    <source>
        <dbReference type="EnsemblMetazoa" id="PHUM499570-PA"/>
    </source>
</evidence>
<reference evidence="2" key="1">
    <citation type="submission" date="2007-04" db="EMBL/GenBank/DDBJ databases">
        <title>Annotation of Pediculus humanus corporis strain USDA.</title>
        <authorList>
            <person name="Kirkness E."/>
            <person name="Hannick L."/>
            <person name="Hass B."/>
            <person name="Bruggner R."/>
            <person name="Lawson D."/>
            <person name="Bidwell S."/>
            <person name="Joardar V."/>
            <person name="Caler E."/>
            <person name="Walenz B."/>
            <person name="Inman J."/>
            <person name="Schobel S."/>
            <person name="Galinsky K."/>
            <person name="Amedeo P."/>
            <person name="Strausberg R."/>
        </authorList>
    </citation>
    <scope>NUCLEOTIDE SEQUENCE</scope>
    <source>
        <strain evidence="2">USDA</strain>
    </source>
</reference>
<dbReference type="Proteomes" id="UP000009046">
    <property type="component" value="Unassembled WGS sequence"/>
</dbReference>
<evidence type="ECO:0000256" key="1">
    <source>
        <dbReference type="SAM" id="MobiDB-lite"/>
    </source>
</evidence>
<dbReference type="CTD" id="8236320"/>
<feature type="compositionally biased region" description="Acidic residues" evidence="1">
    <location>
        <begin position="120"/>
        <end position="132"/>
    </location>
</feature>
<feature type="compositionally biased region" description="Basic and acidic residues" evidence="1">
    <location>
        <begin position="350"/>
        <end position="360"/>
    </location>
</feature>
<feature type="region of interest" description="Disordered" evidence="1">
    <location>
        <begin position="197"/>
        <end position="230"/>
    </location>
</feature>
<evidence type="ECO:0000313" key="2">
    <source>
        <dbReference type="EMBL" id="EEB18060.1"/>
    </source>
</evidence>
<dbReference type="GeneID" id="8236320"/>
<sequence length="713" mass="80097">MTKRQIDSLAMLYTSKSDNLRCPTSSAMPMSGGTTRMLRARRKDCNVKPNRRLDKKSSRGMLYENEELRMRTITINAEVEQGQHALKKLRRENEQLRREMWSLRDEYDKMEKLLKKKETDDDDDDSDEENSDSDVNLSRADDESDDEKQKTKNNLVGEEENPDLENEENHQKSNSFGKGSSACVRTFDGLSVIDEQTEETQTTTESPIGYGGPSSSRGNSGSRNYLPGLYDDDDDVEGTTCGMTHLEEGYGPGIYNNPLKSPVKKKGSCLYEDNVSPYAPGGGNWNANCENFESRPASPYPYNGIHHHRDSYQKRFQVLQNLSMAQSSPNNHPLCDNEWIFTTNSQPPSEDLHNYVDGKSDAPPIKSNSLYHPSSSSTTTFGYDNIFQDRTGPDVFVTNGIPSTTTTDIEQQQQQQQQHFQLLPESKENFSTLENLDTKLNIDEEETQTTTESPIGYGGPSSSRGNSGSRNYLPGLYDDDDDVEGTTCGMTHLEEGYGPGIYNNPLKSPVKKKGSCLYEDNVSPYAPGGGNWNANCENFESRPASPYPYNGIHHHRDSYQKRFQVLQNLSMAQSSPNNHPLCDNEWIFTTNSQPPSEDLHNYVDGKSDAPPIKSNSLYHPSSSSTTTFGYDNIFQDRTGPDVFVTNGIPSTTTTTDIEQQQQQQHFQLLPESKENFSTLEDLDTKLNIDEGENKQTNKQQSQSIKGHLIKSLI</sequence>
<dbReference type="OrthoDB" id="6363430at2759"/>
<protein>
    <submittedName>
        <fullName evidence="2 3">Uncharacterized protein</fullName>
    </submittedName>
</protein>
<reference evidence="2" key="2">
    <citation type="submission" date="2007-04" db="EMBL/GenBank/DDBJ databases">
        <title>The genome of the human body louse.</title>
        <authorList>
            <consortium name="The Human Body Louse Genome Consortium"/>
            <person name="Kirkness E."/>
            <person name="Walenz B."/>
            <person name="Hass B."/>
            <person name="Bruggner R."/>
            <person name="Strausberg R."/>
        </authorList>
    </citation>
    <scope>NUCLEOTIDE SEQUENCE</scope>
    <source>
        <strain evidence="2">USDA</strain>
    </source>
</reference>
<organism>
    <name type="scientific">Pediculus humanus subsp. corporis</name>
    <name type="common">Body louse</name>
    <dbReference type="NCBI Taxonomy" id="121224"/>
    <lineage>
        <taxon>Eukaryota</taxon>
        <taxon>Metazoa</taxon>
        <taxon>Ecdysozoa</taxon>
        <taxon>Arthropoda</taxon>
        <taxon>Hexapoda</taxon>
        <taxon>Insecta</taxon>
        <taxon>Pterygota</taxon>
        <taxon>Neoptera</taxon>
        <taxon>Paraneoptera</taxon>
        <taxon>Psocodea</taxon>
        <taxon>Troctomorpha</taxon>
        <taxon>Phthiraptera</taxon>
        <taxon>Anoplura</taxon>
        <taxon>Pediculidae</taxon>
        <taxon>Pediculus</taxon>
    </lineage>
</organism>
<dbReference type="EMBL" id="AAZO01006055">
    <property type="status" value="NOT_ANNOTATED_CDS"/>
    <property type="molecule type" value="Genomic_DNA"/>
</dbReference>
<proteinExistence type="predicted"/>
<accession>E0VXF4</accession>
<feature type="region of interest" description="Disordered" evidence="1">
    <location>
        <begin position="441"/>
        <end position="470"/>
    </location>
</feature>
<dbReference type="InParanoid" id="E0VXF4"/>
<feature type="compositionally biased region" description="Low complexity" evidence="1">
    <location>
        <begin position="213"/>
        <end position="225"/>
    </location>
</feature>
<gene>
    <name evidence="3" type="primary">8236320</name>
    <name evidence="2" type="ORF">Phum_PHUM499570</name>
</gene>
<dbReference type="KEGG" id="phu:Phum_PHUM499570"/>
<dbReference type="EMBL" id="DS235830">
    <property type="protein sequence ID" value="EEB18060.1"/>
    <property type="molecule type" value="Genomic_DNA"/>
</dbReference>
<dbReference type="RefSeq" id="XP_002430798.1">
    <property type="nucleotide sequence ID" value="XM_002430753.1"/>
</dbReference>
<feature type="region of interest" description="Disordered" evidence="1">
    <location>
        <begin position="116"/>
        <end position="180"/>
    </location>
</feature>
<dbReference type="VEuPathDB" id="VectorBase:PHUM499570"/>
<feature type="compositionally biased region" description="Polar residues" evidence="1">
    <location>
        <begin position="613"/>
        <end position="624"/>
    </location>
</feature>
<feature type="compositionally biased region" description="Low complexity" evidence="1">
    <location>
        <begin position="460"/>
        <end position="470"/>
    </location>
</feature>
<dbReference type="HOGENOM" id="CLU_387485_0_0_1"/>
<dbReference type="EnsemblMetazoa" id="PHUM499570-RA">
    <property type="protein sequence ID" value="PHUM499570-PA"/>
    <property type="gene ID" value="PHUM499570"/>
</dbReference>
<name>E0VXF4_PEDHC</name>
<dbReference type="AlphaFoldDB" id="E0VXF4"/>
<keyword evidence="4" id="KW-1185">Reference proteome</keyword>
<feature type="region of interest" description="Disordered" evidence="1">
    <location>
        <begin position="349"/>
        <end position="385"/>
    </location>
</feature>
<dbReference type="EMBL" id="AAZO01006056">
    <property type="status" value="NOT_ANNOTATED_CDS"/>
    <property type="molecule type" value="Genomic_DNA"/>
</dbReference>
<reference evidence="3" key="3">
    <citation type="submission" date="2021-02" db="UniProtKB">
        <authorList>
            <consortium name="EnsemblMetazoa"/>
        </authorList>
    </citation>
    <scope>IDENTIFICATION</scope>
    <source>
        <strain evidence="3">USDA</strain>
    </source>
</reference>
<dbReference type="eggNOG" id="ENOG502S63P">
    <property type="taxonomic scope" value="Eukaryota"/>
</dbReference>